<comment type="caution">
    <text evidence="1">The sequence shown here is derived from an EMBL/GenBank/DDBJ whole genome shotgun (WGS) entry which is preliminary data.</text>
</comment>
<reference evidence="1" key="1">
    <citation type="submission" date="2019-04" db="EMBL/GenBank/DDBJ databases">
        <title>Microbes associate with the intestines of laboratory mice.</title>
        <authorList>
            <person name="Navarre W."/>
            <person name="Wong E."/>
            <person name="Huang K.C."/>
            <person name="Tropini C."/>
            <person name="Ng K."/>
            <person name="Yu B."/>
        </authorList>
    </citation>
    <scope>NUCLEOTIDE SEQUENCE</scope>
    <source>
        <strain evidence="1">NM86_A22</strain>
    </source>
</reference>
<name>A0AC61S899_9BACT</name>
<dbReference type="EMBL" id="SSTG01000002">
    <property type="protein sequence ID" value="THG55293.1"/>
    <property type="molecule type" value="Genomic_DNA"/>
</dbReference>
<dbReference type="Proteomes" id="UP000305401">
    <property type="component" value="Unassembled WGS sequence"/>
</dbReference>
<gene>
    <name evidence="1" type="ORF">E5990_00360</name>
</gene>
<evidence type="ECO:0000313" key="2">
    <source>
        <dbReference type="Proteomes" id="UP000305401"/>
    </source>
</evidence>
<proteinExistence type="predicted"/>
<sequence length="463" mass="50209">MKIQNIATVSIVAVGIASLSSCHIYNKFDMPTDTPLTSEYVQAKQAGIDSTSLGNIHWQDIFTDPQLASLINRALSQNTDLQNAKLNVDIANAQLNGARLSYLPSLTLAASGSKAYFDYAGMRNMPWTYQVPVQASWEIDIFGKLLNAKRRAKAQLLQSQAYEQAVRSQIIGGVANCYYSIAMIEKQLQISRQTSVYWKESVEIMKNFKLAGRVNETAVVQSTANYYSILASITDLEVSLHQANNTLALLLNTDQNDWNISPDALLTLPADISQGIPMSQLAARPDVAAAEQSVAIAYYATNQARAAFYPGITISGTGGFTNSLATGVVNPANWFANLAGSLTAPLFARGQLISNLKAAKAQQEQSMNNFQHTLLNASAEVSEALVLYNKSNEKQLLLDEQVGNLEKAVEYTQELLALDGTSTYLEVITAQQSLLQAQLAQAACQNTMARAGISLYQSLGGGR</sequence>
<keyword evidence="2" id="KW-1185">Reference proteome</keyword>
<accession>A0AC61S899</accession>
<organism evidence="1 2">
    <name type="scientific">Muribaculum caecicola</name>
    <dbReference type="NCBI Taxonomy" id="3038144"/>
    <lineage>
        <taxon>Bacteria</taxon>
        <taxon>Pseudomonadati</taxon>
        <taxon>Bacteroidota</taxon>
        <taxon>Bacteroidia</taxon>
        <taxon>Bacteroidales</taxon>
        <taxon>Muribaculaceae</taxon>
        <taxon>Muribaculum</taxon>
    </lineage>
</organism>
<evidence type="ECO:0000313" key="1">
    <source>
        <dbReference type="EMBL" id="THG55293.1"/>
    </source>
</evidence>
<protein>
    <submittedName>
        <fullName evidence="1">Efflux transporter outer membrane subunit</fullName>
    </submittedName>
</protein>